<keyword evidence="1" id="KW-1133">Transmembrane helix</keyword>
<keyword evidence="1" id="KW-0812">Transmembrane</keyword>
<reference evidence="2" key="2">
    <citation type="journal article" date="2015" name="Fish Shellfish Immunol.">
        <title>Early steps in the European eel (Anguilla anguilla)-Vibrio vulnificus interaction in the gills: Role of the RtxA13 toxin.</title>
        <authorList>
            <person name="Callol A."/>
            <person name="Pajuelo D."/>
            <person name="Ebbesson L."/>
            <person name="Teles M."/>
            <person name="MacKenzie S."/>
            <person name="Amaro C."/>
        </authorList>
    </citation>
    <scope>NUCLEOTIDE SEQUENCE</scope>
</reference>
<keyword evidence="1" id="KW-0472">Membrane</keyword>
<organism evidence="2">
    <name type="scientific">Anguilla anguilla</name>
    <name type="common">European freshwater eel</name>
    <name type="synonym">Muraena anguilla</name>
    <dbReference type="NCBI Taxonomy" id="7936"/>
    <lineage>
        <taxon>Eukaryota</taxon>
        <taxon>Metazoa</taxon>
        <taxon>Chordata</taxon>
        <taxon>Craniata</taxon>
        <taxon>Vertebrata</taxon>
        <taxon>Euteleostomi</taxon>
        <taxon>Actinopterygii</taxon>
        <taxon>Neopterygii</taxon>
        <taxon>Teleostei</taxon>
        <taxon>Anguilliformes</taxon>
        <taxon>Anguillidae</taxon>
        <taxon>Anguilla</taxon>
    </lineage>
</organism>
<dbReference type="AlphaFoldDB" id="A0A0E9PV76"/>
<feature type="transmembrane region" description="Helical" evidence="1">
    <location>
        <begin position="12"/>
        <end position="32"/>
    </location>
</feature>
<proteinExistence type="predicted"/>
<sequence length="51" mass="6050">MFHIQCSPEKVLALVLTHSIFYSIIQIYTVFFKELKIIHEEKHPTKYITGN</sequence>
<accession>A0A0E9PV76</accession>
<evidence type="ECO:0000313" key="2">
    <source>
        <dbReference type="EMBL" id="JAH08521.1"/>
    </source>
</evidence>
<name>A0A0E9PV76_ANGAN</name>
<evidence type="ECO:0000256" key="1">
    <source>
        <dbReference type="SAM" id="Phobius"/>
    </source>
</evidence>
<protein>
    <submittedName>
        <fullName evidence="2">Uncharacterized protein</fullName>
    </submittedName>
</protein>
<dbReference type="EMBL" id="GBXM01100056">
    <property type="protein sequence ID" value="JAH08521.1"/>
    <property type="molecule type" value="Transcribed_RNA"/>
</dbReference>
<reference evidence="2" key="1">
    <citation type="submission" date="2014-11" db="EMBL/GenBank/DDBJ databases">
        <authorList>
            <person name="Amaro Gonzalez C."/>
        </authorList>
    </citation>
    <scope>NUCLEOTIDE SEQUENCE</scope>
</reference>